<dbReference type="Pfam" id="PF12773">
    <property type="entry name" value="DZR"/>
    <property type="match status" value="1"/>
</dbReference>
<gene>
    <name evidence="4" type="ORF">IAB44_16295</name>
</gene>
<evidence type="ECO:0000256" key="1">
    <source>
        <dbReference type="SAM" id="Coils"/>
    </source>
</evidence>
<feature type="coiled-coil region" evidence="1">
    <location>
        <begin position="70"/>
        <end position="97"/>
    </location>
</feature>
<organism evidence="4 5">
    <name type="scientific">Candidatus Limivivens intestinipullorum</name>
    <dbReference type="NCBI Taxonomy" id="2840858"/>
    <lineage>
        <taxon>Bacteria</taxon>
        <taxon>Bacillati</taxon>
        <taxon>Bacillota</taxon>
        <taxon>Clostridia</taxon>
        <taxon>Lachnospirales</taxon>
        <taxon>Lachnospiraceae</taxon>
        <taxon>Lachnospiraceae incertae sedis</taxon>
        <taxon>Candidatus Limivivens</taxon>
    </lineage>
</organism>
<feature type="region of interest" description="Disordered" evidence="2">
    <location>
        <begin position="148"/>
        <end position="210"/>
    </location>
</feature>
<feature type="compositionally biased region" description="Polar residues" evidence="2">
    <location>
        <begin position="148"/>
        <end position="157"/>
    </location>
</feature>
<dbReference type="InterPro" id="IPR025874">
    <property type="entry name" value="DZR"/>
</dbReference>
<evidence type="ECO:0000256" key="2">
    <source>
        <dbReference type="SAM" id="MobiDB-lite"/>
    </source>
</evidence>
<keyword evidence="1" id="KW-0175">Coiled coil</keyword>
<feature type="domain" description="DZANK-type" evidence="3">
    <location>
        <begin position="120"/>
        <end position="232"/>
    </location>
</feature>
<sequence>MAFWDKLNSVAKSIGDVANDTIESTKLTVKIRSEKNLLESEWKKIGEYYYNKYREGETLDEGVADFVRSADECRRRVEKLEKMVRDLEAARVKREAAKNWEEEYVDAEFVEHPEEETVVCPSCGEENGAHMKYCVHCGAKLEIQVEQSDAETLSESPEGTGADARNSSENAGETGVDTEAESGNAEEAGTDTEAASKSAKENADETEKTGKRFCHKCGKELGAEAKFCPECGTKAE</sequence>
<dbReference type="AlphaFoldDB" id="A0A9D1EVM1"/>
<comment type="caution">
    <text evidence="4">The sequence shown here is derived from an EMBL/GenBank/DDBJ whole genome shotgun (WGS) entry which is preliminary data.</text>
</comment>
<evidence type="ECO:0000259" key="3">
    <source>
        <dbReference type="Pfam" id="PF12773"/>
    </source>
</evidence>
<reference evidence="4" key="2">
    <citation type="journal article" date="2021" name="PeerJ">
        <title>Extensive microbial diversity within the chicken gut microbiome revealed by metagenomics and culture.</title>
        <authorList>
            <person name="Gilroy R."/>
            <person name="Ravi A."/>
            <person name="Getino M."/>
            <person name="Pursley I."/>
            <person name="Horton D.L."/>
            <person name="Alikhan N.F."/>
            <person name="Baker D."/>
            <person name="Gharbi K."/>
            <person name="Hall N."/>
            <person name="Watson M."/>
            <person name="Adriaenssens E.M."/>
            <person name="Foster-Nyarko E."/>
            <person name="Jarju S."/>
            <person name="Secka A."/>
            <person name="Antonio M."/>
            <person name="Oren A."/>
            <person name="Chaudhuri R.R."/>
            <person name="La Ragione R."/>
            <person name="Hildebrand F."/>
            <person name="Pallen M.J."/>
        </authorList>
    </citation>
    <scope>NUCLEOTIDE SEQUENCE</scope>
    <source>
        <strain evidence="4">CHK190-19873</strain>
    </source>
</reference>
<accession>A0A9D1EVM1</accession>
<protein>
    <submittedName>
        <fullName evidence="4">Zinc ribbon domain-containing protein</fullName>
    </submittedName>
</protein>
<dbReference type="EMBL" id="DVIQ01000111">
    <property type="protein sequence ID" value="HIS33085.1"/>
    <property type="molecule type" value="Genomic_DNA"/>
</dbReference>
<feature type="compositionally biased region" description="Basic and acidic residues" evidence="2">
    <location>
        <begin position="198"/>
        <end position="210"/>
    </location>
</feature>
<dbReference type="Proteomes" id="UP000823935">
    <property type="component" value="Unassembled WGS sequence"/>
</dbReference>
<proteinExistence type="predicted"/>
<name>A0A9D1EVM1_9FIRM</name>
<evidence type="ECO:0000313" key="5">
    <source>
        <dbReference type="Proteomes" id="UP000823935"/>
    </source>
</evidence>
<reference evidence="4" key="1">
    <citation type="submission" date="2020-10" db="EMBL/GenBank/DDBJ databases">
        <authorList>
            <person name="Gilroy R."/>
        </authorList>
    </citation>
    <scope>NUCLEOTIDE SEQUENCE</scope>
    <source>
        <strain evidence="4">CHK190-19873</strain>
    </source>
</reference>
<evidence type="ECO:0000313" key="4">
    <source>
        <dbReference type="EMBL" id="HIS33085.1"/>
    </source>
</evidence>